<accession>A0A8J3HZ82</accession>
<dbReference type="Proteomes" id="UP000612362">
    <property type="component" value="Unassembled WGS sequence"/>
</dbReference>
<reference evidence="2" key="1">
    <citation type="submission" date="2020-10" db="EMBL/GenBank/DDBJ databases">
        <title>Taxonomic study of unclassified bacteria belonging to the class Ktedonobacteria.</title>
        <authorList>
            <person name="Yabe S."/>
            <person name="Wang C.M."/>
            <person name="Zheng Y."/>
            <person name="Sakai Y."/>
            <person name="Cavaletti L."/>
            <person name="Monciardini P."/>
            <person name="Donadio S."/>
        </authorList>
    </citation>
    <scope>NUCLEOTIDE SEQUENCE</scope>
    <source>
        <strain evidence="2">SOSP1-1</strain>
    </source>
</reference>
<dbReference type="SUPFAM" id="SSF55073">
    <property type="entry name" value="Nucleotide cyclase"/>
    <property type="match status" value="1"/>
</dbReference>
<dbReference type="InterPro" id="IPR037257">
    <property type="entry name" value="T2SS_E_N_sf"/>
</dbReference>
<evidence type="ECO:0000313" key="2">
    <source>
        <dbReference type="EMBL" id="GHO43845.1"/>
    </source>
</evidence>
<dbReference type="InterPro" id="IPR007831">
    <property type="entry name" value="T2SS_GspE_N"/>
</dbReference>
<keyword evidence="3" id="KW-1185">Reference proteome</keyword>
<name>A0A8J3HZ82_9CHLR</name>
<sequence length="255" mass="28793">MQVSPFSLFVFHVVQAERLVARGPKGEREEIRYLHPSSGFMHQLEDKVQPALRKEDHLFTQGEGSAILFLPGVEQRGAYSILERIYAQVDLLEAETVIPPLKNETHILIGCGSYPAQGETRESLLRQAEQSARCVSLRPRIVTPSLHTMVPSTYSTRQVPIRRVNVPVQGGTPPTTPFLRLPATLPQRLTRFIPHSLAHELHCVPVGKDQRVLTVAMVDPQNREHIDYLTQLTHMTIFPVACTQEELDMLLATKW</sequence>
<protein>
    <recommendedName>
        <fullName evidence="1">Type II secretion system protein GspE N-terminal domain-containing protein</fullName>
    </recommendedName>
</protein>
<dbReference type="RefSeq" id="WP_220193293.1">
    <property type="nucleotide sequence ID" value="NZ_BNJF01000001.1"/>
</dbReference>
<dbReference type="Gene3D" id="3.30.300.160">
    <property type="entry name" value="Type II secretion system, protein E, N-terminal domain"/>
    <property type="match status" value="1"/>
</dbReference>
<evidence type="ECO:0000259" key="1">
    <source>
        <dbReference type="Pfam" id="PF05157"/>
    </source>
</evidence>
<dbReference type="Gene3D" id="3.30.70.270">
    <property type="match status" value="1"/>
</dbReference>
<gene>
    <name evidence="2" type="ORF">KSX_20080</name>
</gene>
<evidence type="ECO:0000313" key="3">
    <source>
        <dbReference type="Proteomes" id="UP000612362"/>
    </source>
</evidence>
<dbReference type="InterPro" id="IPR029787">
    <property type="entry name" value="Nucleotide_cyclase"/>
</dbReference>
<dbReference type="SUPFAM" id="SSF160246">
    <property type="entry name" value="EspE N-terminal domain-like"/>
    <property type="match status" value="1"/>
</dbReference>
<proteinExistence type="predicted"/>
<dbReference type="InterPro" id="IPR043128">
    <property type="entry name" value="Rev_trsase/Diguanyl_cyclase"/>
</dbReference>
<dbReference type="EMBL" id="BNJF01000001">
    <property type="protein sequence ID" value="GHO43845.1"/>
    <property type="molecule type" value="Genomic_DNA"/>
</dbReference>
<feature type="domain" description="Type II secretion system protein GspE N-terminal" evidence="1">
    <location>
        <begin position="177"/>
        <end position="251"/>
    </location>
</feature>
<organism evidence="2 3">
    <name type="scientific">Ktedonospora formicarum</name>
    <dbReference type="NCBI Taxonomy" id="2778364"/>
    <lineage>
        <taxon>Bacteria</taxon>
        <taxon>Bacillati</taxon>
        <taxon>Chloroflexota</taxon>
        <taxon>Ktedonobacteria</taxon>
        <taxon>Ktedonobacterales</taxon>
        <taxon>Ktedonobacteraceae</taxon>
        <taxon>Ktedonospora</taxon>
    </lineage>
</organism>
<comment type="caution">
    <text evidence="2">The sequence shown here is derived from an EMBL/GenBank/DDBJ whole genome shotgun (WGS) entry which is preliminary data.</text>
</comment>
<dbReference type="AlphaFoldDB" id="A0A8J3HZ82"/>
<dbReference type="Pfam" id="PF05157">
    <property type="entry name" value="MshEN"/>
    <property type="match status" value="1"/>
</dbReference>